<organism evidence="1">
    <name type="scientific">Mus musculus</name>
    <name type="common">Mouse</name>
    <dbReference type="NCBI Taxonomy" id="10090"/>
    <lineage>
        <taxon>Eukaryota</taxon>
        <taxon>Metazoa</taxon>
        <taxon>Chordata</taxon>
        <taxon>Craniata</taxon>
        <taxon>Vertebrata</taxon>
        <taxon>Euteleostomi</taxon>
        <taxon>Mammalia</taxon>
        <taxon>Eutheria</taxon>
        <taxon>Euarchontoglires</taxon>
        <taxon>Glires</taxon>
        <taxon>Rodentia</taxon>
        <taxon>Myomorpha</taxon>
        <taxon>Muroidea</taxon>
        <taxon>Muridae</taxon>
        <taxon>Murinae</taxon>
        <taxon>Mus</taxon>
        <taxon>Mus</taxon>
    </lineage>
</organism>
<gene>
    <name evidence="1" type="primary">g6g-ly6g6d</name>
</gene>
<dbReference type="EMBL" id="KU253696">
    <property type="protein sequence ID" value="APT43289.1"/>
    <property type="molecule type" value="mRNA"/>
</dbReference>
<sequence length="44" mass="4564">MRTSTWPALGLLQGPDPVPLLSCQDTARGAMTAVEAPATPASRQ</sequence>
<name>A0A1L6ZA37_MOUSE</name>
<evidence type="ECO:0000313" key="1">
    <source>
        <dbReference type="EMBL" id="APT43289.1"/>
    </source>
</evidence>
<protein>
    <submittedName>
        <fullName evidence="1">G6F-LY6G6D fusion protein</fullName>
    </submittedName>
</protein>
<dbReference type="AlphaFoldDB" id="A0A1L6ZA37"/>
<reference evidence="1" key="1">
    <citation type="submission" date="2015-12" db="EMBL/GenBank/DDBJ databases">
        <title>Alternative splicing and transcription induced chimerism in G6F and Ly6G6D among mammals.</title>
        <authorList>
            <person name="Lopez-Diez R."/>
            <person name="Rastrojo A."/>
            <person name="Hernandez-Torres F."/>
            <person name="Aguado B."/>
        </authorList>
    </citation>
    <scope>NUCLEOTIDE SEQUENCE</scope>
</reference>
<accession>A0A1L6ZA37</accession>
<proteinExistence type="evidence at transcript level"/>